<accession>A0A1I1TF62</accession>
<dbReference type="SUPFAM" id="SSF55874">
    <property type="entry name" value="ATPase domain of HSP90 chaperone/DNA topoisomerase II/histidine kinase"/>
    <property type="match status" value="1"/>
</dbReference>
<comment type="catalytic activity">
    <reaction evidence="1">
        <text>ATP + protein L-histidine = ADP + protein N-phospho-L-histidine.</text>
        <dbReference type="EC" id="2.7.13.3"/>
    </reaction>
</comment>
<dbReference type="Gene3D" id="3.30.565.10">
    <property type="entry name" value="Histidine kinase-like ATPase, C-terminal domain"/>
    <property type="match status" value="1"/>
</dbReference>
<feature type="transmembrane region" description="Helical" evidence="13">
    <location>
        <begin position="79"/>
        <end position="98"/>
    </location>
</feature>
<evidence type="ECO:0000259" key="14">
    <source>
        <dbReference type="PROSITE" id="PS50109"/>
    </source>
</evidence>
<dbReference type="AlphaFoldDB" id="A0A1I1TF62"/>
<dbReference type="CDD" id="cd16922">
    <property type="entry name" value="HATPase_EvgS-ArcB-TorS-like"/>
    <property type="match status" value="1"/>
</dbReference>
<keyword evidence="8" id="KW-0067">ATP-binding</keyword>
<dbReference type="SUPFAM" id="SSF55785">
    <property type="entry name" value="PYP-like sensor domain (PAS domain)"/>
    <property type="match status" value="1"/>
</dbReference>
<dbReference type="PANTHER" id="PTHR43047">
    <property type="entry name" value="TWO-COMPONENT HISTIDINE PROTEIN KINASE"/>
    <property type="match status" value="1"/>
</dbReference>
<dbReference type="STRING" id="54.SAMN02745121_00670"/>
<evidence type="ECO:0000256" key="2">
    <source>
        <dbReference type="ARBA" id="ARBA00004370"/>
    </source>
</evidence>
<dbReference type="Proteomes" id="UP000199400">
    <property type="component" value="Unassembled WGS sequence"/>
</dbReference>
<dbReference type="OrthoDB" id="9762798at2"/>
<evidence type="ECO:0000259" key="15">
    <source>
        <dbReference type="PROSITE" id="PS50112"/>
    </source>
</evidence>
<evidence type="ECO:0000256" key="12">
    <source>
        <dbReference type="SAM" id="Coils"/>
    </source>
</evidence>
<organism evidence="17 18">
    <name type="scientific">Nannocystis exedens</name>
    <dbReference type="NCBI Taxonomy" id="54"/>
    <lineage>
        <taxon>Bacteria</taxon>
        <taxon>Pseudomonadati</taxon>
        <taxon>Myxococcota</taxon>
        <taxon>Polyangia</taxon>
        <taxon>Nannocystales</taxon>
        <taxon>Nannocystaceae</taxon>
        <taxon>Nannocystis</taxon>
    </lineage>
</organism>
<name>A0A1I1TF62_9BACT</name>
<dbReference type="FunFam" id="1.10.287.130:FF:000038">
    <property type="entry name" value="Sensory transduction histidine kinase"/>
    <property type="match status" value="1"/>
</dbReference>
<evidence type="ECO:0000256" key="13">
    <source>
        <dbReference type="SAM" id="Phobius"/>
    </source>
</evidence>
<evidence type="ECO:0000313" key="18">
    <source>
        <dbReference type="Proteomes" id="UP000199400"/>
    </source>
</evidence>
<feature type="domain" description="PAC" evidence="16">
    <location>
        <begin position="276"/>
        <end position="328"/>
    </location>
</feature>
<feature type="transmembrane region" description="Helical" evidence="13">
    <location>
        <begin position="128"/>
        <end position="148"/>
    </location>
</feature>
<dbReference type="InterPro" id="IPR005467">
    <property type="entry name" value="His_kinase_dom"/>
</dbReference>
<keyword evidence="11" id="KW-0131">Cell cycle</keyword>
<dbReference type="PANTHER" id="PTHR43047:SF63">
    <property type="entry name" value="HISTIDINE KINASE"/>
    <property type="match status" value="1"/>
</dbReference>
<keyword evidence="10 13" id="KW-0472">Membrane</keyword>
<dbReference type="RefSeq" id="WP_096334121.1">
    <property type="nucleotide sequence ID" value="NZ_FOMX01000002.1"/>
</dbReference>
<dbReference type="NCBIfam" id="TIGR00229">
    <property type="entry name" value="sensory_box"/>
    <property type="match status" value="1"/>
</dbReference>
<evidence type="ECO:0000256" key="9">
    <source>
        <dbReference type="ARBA" id="ARBA00023012"/>
    </source>
</evidence>
<dbReference type="InterPro" id="IPR036097">
    <property type="entry name" value="HisK_dim/P_sf"/>
</dbReference>
<evidence type="ECO:0000256" key="1">
    <source>
        <dbReference type="ARBA" id="ARBA00000085"/>
    </source>
</evidence>
<keyword evidence="12" id="KW-0175">Coiled coil</keyword>
<evidence type="ECO:0000256" key="10">
    <source>
        <dbReference type="ARBA" id="ARBA00023136"/>
    </source>
</evidence>
<feature type="domain" description="Histidine kinase" evidence="14">
    <location>
        <begin position="346"/>
        <end position="568"/>
    </location>
</feature>
<reference evidence="18" key="1">
    <citation type="submission" date="2016-10" db="EMBL/GenBank/DDBJ databases">
        <authorList>
            <person name="Varghese N."/>
            <person name="Submissions S."/>
        </authorList>
    </citation>
    <scope>NUCLEOTIDE SEQUENCE [LARGE SCALE GENOMIC DNA]</scope>
    <source>
        <strain evidence="18">ATCC 25963</strain>
    </source>
</reference>
<feature type="transmembrane region" description="Helical" evidence="13">
    <location>
        <begin position="21"/>
        <end position="46"/>
    </location>
</feature>
<feature type="transmembrane region" description="Helical" evidence="13">
    <location>
        <begin position="52"/>
        <end position="72"/>
    </location>
</feature>
<evidence type="ECO:0000256" key="4">
    <source>
        <dbReference type="ARBA" id="ARBA00022553"/>
    </source>
</evidence>
<dbReference type="InterPro" id="IPR000700">
    <property type="entry name" value="PAS-assoc_C"/>
</dbReference>
<evidence type="ECO:0000256" key="11">
    <source>
        <dbReference type="ARBA" id="ARBA00023306"/>
    </source>
</evidence>
<evidence type="ECO:0000259" key="16">
    <source>
        <dbReference type="PROSITE" id="PS50113"/>
    </source>
</evidence>
<dbReference type="InterPro" id="IPR003661">
    <property type="entry name" value="HisK_dim/P_dom"/>
</dbReference>
<dbReference type="Pfam" id="PF02518">
    <property type="entry name" value="HATPase_c"/>
    <property type="match status" value="1"/>
</dbReference>
<dbReference type="SUPFAM" id="SSF47384">
    <property type="entry name" value="Homodimeric domain of signal transducing histidine kinase"/>
    <property type="match status" value="1"/>
</dbReference>
<dbReference type="InterPro" id="IPR000014">
    <property type="entry name" value="PAS"/>
</dbReference>
<dbReference type="Pfam" id="PF08448">
    <property type="entry name" value="PAS_4"/>
    <property type="match status" value="1"/>
</dbReference>
<dbReference type="PROSITE" id="PS50112">
    <property type="entry name" value="PAS"/>
    <property type="match status" value="1"/>
</dbReference>
<dbReference type="GO" id="GO:0009927">
    <property type="term" value="F:histidine phosphotransfer kinase activity"/>
    <property type="evidence" value="ECO:0007669"/>
    <property type="project" value="TreeGrafter"/>
</dbReference>
<dbReference type="Pfam" id="PF00512">
    <property type="entry name" value="HisKA"/>
    <property type="match status" value="1"/>
</dbReference>
<feature type="transmembrane region" description="Helical" evidence="13">
    <location>
        <begin position="104"/>
        <end position="121"/>
    </location>
</feature>
<keyword evidence="4" id="KW-0597">Phosphoprotein</keyword>
<feature type="coiled-coil region" evidence="12">
    <location>
        <begin position="319"/>
        <end position="346"/>
    </location>
</feature>
<dbReference type="InterPro" id="IPR003594">
    <property type="entry name" value="HATPase_dom"/>
</dbReference>
<dbReference type="Gene3D" id="3.30.450.20">
    <property type="entry name" value="PAS domain"/>
    <property type="match status" value="1"/>
</dbReference>
<evidence type="ECO:0000256" key="8">
    <source>
        <dbReference type="ARBA" id="ARBA00022840"/>
    </source>
</evidence>
<protein>
    <recommendedName>
        <fullName evidence="3">histidine kinase</fullName>
        <ecNumber evidence="3">2.7.13.3</ecNumber>
    </recommendedName>
</protein>
<dbReference type="SMART" id="SM00388">
    <property type="entry name" value="HisKA"/>
    <property type="match status" value="1"/>
</dbReference>
<dbReference type="SMART" id="SM00387">
    <property type="entry name" value="HATPase_c"/>
    <property type="match status" value="1"/>
</dbReference>
<dbReference type="InterPro" id="IPR004358">
    <property type="entry name" value="Sig_transdc_His_kin-like_C"/>
</dbReference>
<dbReference type="GO" id="GO:0005886">
    <property type="term" value="C:plasma membrane"/>
    <property type="evidence" value="ECO:0007669"/>
    <property type="project" value="TreeGrafter"/>
</dbReference>
<evidence type="ECO:0000313" key="17">
    <source>
        <dbReference type="EMBL" id="SFD57261.1"/>
    </source>
</evidence>
<dbReference type="InterPro" id="IPR013656">
    <property type="entry name" value="PAS_4"/>
</dbReference>
<dbReference type="FunFam" id="3.30.565.10:FF:000010">
    <property type="entry name" value="Sensor histidine kinase RcsC"/>
    <property type="match status" value="1"/>
</dbReference>
<dbReference type="PROSITE" id="PS50113">
    <property type="entry name" value="PAC"/>
    <property type="match status" value="1"/>
</dbReference>
<dbReference type="PRINTS" id="PR00344">
    <property type="entry name" value="BCTRLSENSOR"/>
</dbReference>
<proteinExistence type="predicted"/>
<keyword evidence="13" id="KW-0812">Transmembrane</keyword>
<dbReference type="Gene3D" id="1.10.287.130">
    <property type="match status" value="1"/>
</dbReference>
<comment type="subcellular location">
    <subcellularLocation>
        <location evidence="2">Membrane</location>
    </subcellularLocation>
</comment>
<dbReference type="GO" id="GO:0000155">
    <property type="term" value="F:phosphorelay sensor kinase activity"/>
    <property type="evidence" value="ECO:0007669"/>
    <property type="project" value="InterPro"/>
</dbReference>
<feature type="transmembrane region" description="Helical" evidence="13">
    <location>
        <begin position="160"/>
        <end position="180"/>
    </location>
</feature>
<gene>
    <name evidence="17" type="ORF">SAMN02745121_00670</name>
</gene>
<evidence type="ECO:0000256" key="7">
    <source>
        <dbReference type="ARBA" id="ARBA00022777"/>
    </source>
</evidence>
<keyword evidence="7" id="KW-0418">Kinase</keyword>
<dbReference type="PROSITE" id="PS50109">
    <property type="entry name" value="HIS_KIN"/>
    <property type="match status" value="1"/>
</dbReference>
<dbReference type="InterPro" id="IPR036890">
    <property type="entry name" value="HATPase_C_sf"/>
</dbReference>
<dbReference type="SMART" id="SM00091">
    <property type="entry name" value="PAS"/>
    <property type="match status" value="1"/>
</dbReference>
<evidence type="ECO:0000256" key="5">
    <source>
        <dbReference type="ARBA" id="ARBA00022679"/>
    </source>
</evidence>
<keyword evidence="5" id="KW-0808">Transferase</keyword>
<sequence>MAGLLRRLLEKPKFADEELARIAGVLHTILVISIAICAVSGVLQVLYLTDSAAALIIYPGLGLLSFGLLVLVRRGWLRLAGAIFLGLLWLAVTFGSLTHGAVRSPSIGGYMLVVIVATLLFRQVWMLVFIGLSAAAITGFLVLEQMGVVVPQLTPDTPELAFIAHLIHFSAGGVFLSMAVKGLRNALDRARAGELRSAALLLEAQSARRYADNILASMAESLIVLDAQGTVQTVNRATLQLLGAPPEQLLGKPFTAILPSFRAAKNGGRGTREGPALVERAYHTPDGRDIPVLFARSDLFDDDGTPLGAVCVASDITHLKRAEASLREAKELAEEANLAKSRFLANMSHELRTPLNAVIGYAEMLMEEADERGLDDGIDELRKIQFAGKHLLGLISDILDLSKIEAGRMDIHLETFDVADMVGAVLDTVRPQLDKGGNKLEVVCPRDIGFVHADLTKTRQILINLLSNAAKFTDKGVVRLTVARIGVEPPRMLQFIVADTGIGMTQKQLAQLFQAFTQGDSGTARRFGGTGLGLAISKAFCDMLGGSIEVTSQLGAGSAFTVRLPYMDPRELSTSRRGGPAEVVAAARAAAMRAGLVDAANADLPDQPSPENLATRRR</sequence>
<dbReference type="EMBL" id="FOMX01000002">
    <property type="protein sequence ID" value="SFD57261.1"/>
    <property type="molecule type" value="Genomic_DNA"/>
</dbReference>
<dbReference type="CDD" id="cd00082">
    <property type="entry name" value="HisKA"/>
    <property type="match status" value="1"/>
</dbReference>
<keyword evidence="18" id="KW-1185">Reference proteome</keyword>
<evidence type="ECO:0000256" key="3">
    <source>
        <dbReference type="ARBA" id="ARBA00012438"/>
    </source>
</evidence>
<dbReference type="CDD" id="cd00130">
    <property type="entry name" value="PAS"/>
    <property type="match status" value="1"/>
</dbReference>
<keyword evidence="9" id="KW-0902">Two-component regulatory system</keyword>
<evidence type="ECO:0000256" key="6">
    <source>
        <dbReference type="ARBA" id="ARBA00022741"/>
    </source>
</evidence>
<feature type="domain" description="PAS" evidence="15">
    <location>
        <begin position="207"/>
        <end position="252"/>
    </location>
</feature>
<dbReference type="InterPro" id="IPR035965">
    <property type="entry name" value="PAS-like_dom_sf"/>
</dbReference>
<dbReference type="EC" id="2.7.13.3" evidence="3"/>
<dbReference type="GO" id="GO:0005524">
    <property type="term" value="F:ATP binding"/>
    <property type="evidence" value="ECO:0007669"/>
    <property type="project" value="UniProtKB-KW"/>
</dbReference>
<keyword evidence="13" id="KW-1133">Transmembrane helix</keyword>
<keyword evidence="6" id="KW-0547">Nucleotide-binding</keyword>